<dbReference type="RefSeq" id="WP_344931691.1">
    <property type="nucleotide sequence ID" value="NZ_BAAAYK010000047.1"/>
</dbReference>
<dbReference type="Proteomes" id="UP001500483">
    <property type="component" value="Unassembled WGS sequence"/>
</dbReference>
<dbReference type="EMBL" id="BAAAYK010000047">
    <property type="protein sequence ID" value="GAA3366833.1"/>
    <property type="molecule type" value="Genomic_DNA"/>
</dbReference>
<reference evidence="3" key="1">
    <citation type="journal article" date="2019" name="Int. J. Syst. Evol. Microbiol.">
        <title>The Global Catalogue of Microorganisms (GCM) 10K type strain sequencing project: providing services to taxonomists for standard genome sequencing and annotation.</title>
        <authorList>
            <consortium name="The Broad Institute Genomics Platform"/>
            <consortium name="The Broad Institute Genome Sequencing Center for Infectious Disease"/>
            <person name="Wu L."/>
            <person name="Ma J."/>
        </authorList>
    </citation>
    <scope>NUCLEOTIDE SEQUENCE [LARGE SCALE GENOMIC DNA]</scope>
    <source>
        <strain evidence="3">JCM 9687</strain>
    </source>
</reference>
<accession>A0ABP6S307</accession>
<evidence type="ECO:0000313" key="3">
    <source>
        <dbReference type="Proteomes" id="UP001500483"/>
    </source>
</evidence>
<protein>
    <submittedName>
        <fullName evidence="2">Uncharacterized protein</fullName>
    </submittedName>
</protein>
<comment type="caution">
    <text evidence="2">The sequence shown here is derived from an EMBL/GenBank/DDBJ whole genome shotgun (WGS) entry which is preliminary data.</text>
</comment>
<feature type="compositionally biased region" description="Low complexity" evidence="1">
    <location>
        <begin position="155"/>
        <end position="186"/>
    </location>
</feature>
<evidence type="ECO:0000256" key="1">
    <source>
        <dbReference type="SAM" id="MobiDB-lite"/>
    </source>
</evidence>
<feature type="compositionally biased region" description="Low complexity" evidence="1">
    <location>
        <begin position="318"/>
        <end position="327"/>
    </location>
</feature>
<gene>
    <name evidence="2" type="ORF">GCM10020366_71820</name>
</gene>
<organism evidence="2 3">
    <name type="scientific">Saccharopolyspora gregorii</name>
    <dbReference type="NCBI Taxonomy" id="33914"/>
    <lineage>
        <taxon>Bacteria</taxon>
        <taxon>Bacillati</taxon>
        <taxon>Actinomycetota</taxon>
        <taxon>Actinomycetes</taxon>
        <taxon>Pseudonocardiales</taxon>
        <taxon>Pseudonocardiaceae</taxon>
        <taxon>Saccharopolyspora</taxon>
    </lineage>
</organism>
<keyword evidence="3" id="KW-1185">Reference proteome</keyword>
<sequence length="359" mass="36884">MPTSTPIPSNLDQLNFDQLAQLINERDPELYHQRADEFDRATAGLQQLIDGLRATMRRLEVGLSGLSMDQAAQAAEHLAAKNEAVLHAMQQPGYAAMLRRAAESLASAQQRLRDLQQQRAEQSDAPPEEAGKPTRTAPSRPARSCATWRPPTATRRAGSPRCPAPARAAPRWTRSPRTAAPRAASPVAAGVSPAAVYYGPDGTPQVSDAGYAPGAGGGAVGTMARTFGSPAGIGGNGSGDGSAYGGGTGGVGGGGAGERSGGNAAPWLAASATGSPAVLGQSPGASAAVVVPRPPAAGGGRLRPPAPAACRRARRRSSASGWSRVRPPAGPTRPPGRRRSGRRPPARRTSPRGRRRSAR</sequence>
<feature type="region of interest" description="Disordered" evidence="1">
    <location>
        <begin position="107"/>
        <end position="186"/>
    </location>
</feature>
<feature type="compositionally biased region" description="Basic residues" evidence="1">
    <location>
        <begin position="335"/>
        <end position="359"/>
    </location>
</feature>
<name>A0ABP6S307_9PSEU</name>
<proteinExistence type="predicted"/>
<feature type="region of interest" description="Disordered" evidence="1">
    <location>
        <begin position="290"/>
        <end position="359"/>
    </location>
</feature>
<evidence type="ECO:0000313" key="2">
    <source>
        <dbReference type="EMBL" id="GAA3366833.1"/>
    </source>
</evidence>